<protein>
    <submittedName>
        <fullName evidence="4">Tol-pal system protein YbgF</fullName>
    </submittedName>
</protein>
<evidence type="ECO:0000256" key="1">
    <source>
        <dbReference type="ARBA" id="ARBA00022737"/>
    </source>
</evidence>
<comment type="caution">
    <text evidence="4">The sequence shown here is derived from an EMBL/GenBank/DDBJ whole genome shotgun (WGS) entry which is preliminary data.</text>
</comment>
<dbReference type="PANTHER" id="PTHR44943">
    <property type="entry name" value="CELLULOSE SYNTHASE OPERON PROTEIN C"/>
    <property type="match status" value="1"/>
</dbReference>
<dbReference type="InterPro" id="IPR051685">
    <property type="entry name" value="Ycf3/AcsC/BcsC/TPR_MFPF"/>
</dbReference>
<reference evidence="4" key="1">
    <citation type="submission" date="2017-02" db="EMBL/GenBank/DDBJ databases">
        <title>Delving into the versatile metabolic prowess of the omnipresent phylum Bacteroidetes.</title>
        <authorList>
            <person name="Nobu M.K."/>
            <person name="Mei R."/>
            <person name="Narihiro T."/>
            <person name="Kuroda K."/>
            <person name="Liu W.-T."/>
        </authorList>
    </citation>
    <scope>NUCLEOTIDE SEQUENCE</scope>
    <source>
        <strain evidence="4">ADurb.Bin276</strain>
    </source>
</reference>
<evidence type="ECO:0000256" key="2">
    <source>
        <dbReference type="ARBA" id="ARBA00022803"/>
    </source>
</evidence>
<keyword evidence="2 3" id="KW-0802">TPR repeat</keyword>
<dbReference type="Pfam" id="PF13174">
    <property type="entry name" value="TPR_6"/>
    <property type="match status" value="3"/>
</dbReference>
<proteinExistence type="predicted"/>
<dbReference type="SUPFAM" id="SSF49452">
    <property type="entry name" value="Starch-binding domain-like"/>
    <property type="match status" value="1"/>
</dbReference>
<keyword evidence="1" id="KW-0677">Repeat</keyword>
<evidence type="ECO:0000256" key="3">
    <source>
        <dbReference type="PROSITE-ProRule" id="PRU00339"/>
    </source>
</evidence>
<dbReference type="InterPro" id="IPR011990">
    <property type="entry name" value="TPR-like_helical_dom_sf"/>
</dbReference>
<dbReference type="GO" id="GO:0030246">
    <property type="term" value="F:carbohydrate binding"/>
    <property type="evidence" value="ECO:0007669"/>
    <property type="project" value="InterPro"/>
</dbReference>
<dbReference type="PROSITE" id="PS51257">
    <property type="entry name" value="PROKAR_LIPOPROTEIN"/>
    <property type="match status" value="1"/>
</dbReference>
<dbReference type="SMART" id="SM00028">
    <property type="entry name" value="TPR"/>
    <property type="match status" value="5"/>
</dbReference>
<dbReference type="InterPro" id="IPR019734">
    <property type="entry name" value="TPR_rpt"/>
</dbReference>
<dbReference type="SUPFAM" id="SSF48452">
    <property type="entry name" value="TPR-like"/>
    <property type="match status" value="1"/>
</dbReference>
<dbReference type="AlphaFoldDB" id="A0A1V5T437"/>
<gene>
    <name evidence="4" type="ORF">BWY41_00396</name>
</gene>
<dbReference type="Proteomes" id="UP000485569">
    <property type="component" value="Unassembled WGS sequence"/>
</dbReference>
<sequence>MKKSQPFLLSILSVLIFVVITGCMSMNIGDKGAIRGRVFGDNGPLQGVRVEAGDQVAFTNDAGDFLLENVSSGAQYVFFSFEGYTGALVKVTVVKGNEVPISPDGSVTLSLSSDNNDYEYLVSIYQLGFYEKSFLDSEKYIKEFTGSNLIPNVLFIKGASAYYLGDYQTSLSILKDMVKSYPDNEFADDGQYLLARCLGQGLNQWWDSINEYKNLIQNYPQSEFVGVAYYEMGDCYYILESYSNASVAYDQARVFGGEIEKKSIYGLAHCFYKLELFYKAASLFAEYVQKYPNDEFADDAQYFEGASWYRRDDYQQALEAFDKSIVQYPTGTWYNGILIAPASMFNKGLCLEKLGRYSEAYQVYLDIIRKYPGAKWADGTSLISNAQYRIELLKDAVL</sequence>
<dbReference type="PROSITE" id="PS50005">
    <property type="entry name" value="TPR"/>
    <property type="match status" value="1"/>
</dbReference>
<dbReference type="EMBL" id="MWBQ01000025">
    <property type="protein sequence ID" value="OQA61002.1"/>
    <property type="molecule type" value="Genomic_DNA"/>
</dbReference>
<dbReference type="Pfam" id="PF13432">
    <property type="entry name" value="TPR_16"/>
    <property type="match status" value="1"/>
</dbReference>
<name>A0A1V5T437_9BACT</name>
<accession>A0A1V5T437</accession>
<organism evidence="4">
    <name type="scientific">Candidatus Atribacter allofermentans</name>
    <dbReference type="NCBI Taxonomy" id="1852833"/>
    <lineage>
        <taxon>Bacteria</taxon>
        <taxon>Pseudomonadati</taxon>
        <taxon>Atribacterota</taxon>
        <taxon>Atribacteria</taxon>
        <taxon>Atribacterales</taxon>
        <taxon>Atribacteraceae</taxon>
        <taxon>Atribacter</taxon>
    </lineage>
</organism>
<dbReference type="Gene3D" id="1.25.40.10">
    <property type="entry name" value="Tetratricopeptide repeat domain"/>
    <property type="match status" value="3"/>
</dbReference>
<evidence type="ECO:0000313" key="4">
    <source>
        <dbReference type="EMBL" id="OQA61002.1"/>
    </source>
</evidence>
<dbReference type="InterPro" id="IPR013784">
    <property type="entry name" value="Carb-bd-like_fold"/>
</dbReference>
<dbReference type="PANTHER" id="PTHR44943:SF8">
    <property type="entry name" value="TPR REPEAT-CONTAINING PROTEIN MJ0263"/>
    <property type="match status" value="1"/>
</dbReference>
<feature type="repeat" description="TPR" evidence="3">
    <location>
        <begin position="298"/>
        <end position="331"/>
    </location>
</feature>